<protein>
    <submittedName>
        <fullName evidence="6">ABC transporter ATP-binding protein</fullName>
    </submittedName>
</protein>
<dbReference type="PROSITE" id="PS00211">
    <property type="entry name" value="ABC_TRANSPORTER_1"/>
    <property type="match status" value="2"/>
</dbReference>
<dbReference type="Pfam" id="PF08352">
    <property type="entry name" value="oligo_HPY"/>
    <property type="match status" value="2"/>
</dbReference>
<dbReference type="Gene3D" id="3.40.50.300">
    <property type="entry name" value="P-loop containing nucleotide triphosphate hydrolases"/>
    <property type="match status" value="2"/>
</dbReference>
<keyword evidence="4 6" id="KW-0067">ATP-binding</keyword>
<comment type="caution">
    <text evidence="6">The sequence shown here is derived from an EMBL/GenBank/DDBJ whole genome shotgun (WGS) entry which is preliminary data.</text>
</comment>
<dbReference type="InterPro" id="IPR003439">
    <property type="entry name" value="ABC_transporter-like_ATP-bd"/>
</dbReference>
<organism evidence="6 7">
    <name type="scientific">Porticoccus litoralis</name>
    <dbReference type="NCBI Taxonomy" id="434086"/>
    <lineage>
        <taxon>Bacteria</taxon>
        <taxon>Pseudomonadati</taxon>
        <taxon>Pseudomonadota</taxon>
        <taxon>Gammaproteobacteria</taxon>
        <taxon>Cellvibrionales</taxon>
        <taxon>Porticoccaceae</taxon>
        <taxon>Porticoccus</taxon>
    </lineage>
</organism>
<dbReference type="GO" id="GO:0055085">
    <property type="term" value="P:transmembrane transport"/>
    <property type="evidence" value="ECO:0007669"/>
    <property type="project" value="UniProtKB-ARBA"/>
</dbReference>
<dbReference type="Proteomes" id="UP001178354">
    <property type="component" value="Unassembled WGS sequence"/>
</dbReference>
<evidence type="ECO:0000256" key="3">
    <source>
        <dbReference type="ARBA" id="ARBA00022741"/>
    </source>
</evidence>
<reference evidence="6" key="2">
    <citation type="submission" date="2023-08" db="EMBL/GenBank/DDBJ databases">
        <authorList>
            <person name="Luo J."/>
        </authorList>
    </citation>
    <scope>NUCLEOTIDE SEQUENCE</scope>
    <source>
        <strain evidence="6">DSM 25064</strain>
    </source>
</reference>
<evidence type="ECO:0000256" key="2">
    <source>
        <dbReference type="ARBA" id="ARBA00022448"/>
    </source>
</evidence>
<dbReference type="PANTHER" id="PTHR43776:SF7">
    <property type="entry name" value="D,D-DIPEPTIDE TRANSPORT ATP-BINDING PROTEIN DDPF-RELATED"/>
    <property type="match status" value="1"/>
</dbReference>
<dbReference type="GO" id="GO:0016887">
    <property type="term" value="F:ATP hydrolysis activity"/>
    <property type="evidence" value="ECO:0007669"/>
    <property type="project" value="InterPro"/>
</dbReference>
<dbReference type="AlphaFoldDB" id="A0AAW8B1B2"/>
<dbReference type="InterPro" id="IPR027417">
    <property type="entry name" value="P-loop_NTPase"/>
</dbReference>
<evidence type="ECO:0000256" key="1">
    <source>
        <dbReference type="ARBA" id="ARBA00005417"/>
    </source>
</evidence>
<dbReference type="EMBL" id="JAUUUU010000001">
    <property type="protein sequence ID" value="MDP1519379.1"/>
    <property type="molecule type" value="Genomic_DNA"/>
</dbReference>
<dbReference type="CDD" id="cd03257">
    <property type="entry name" value="ABC_NikE_OppD_transporters"/>
    <property type="match status" value="2"/>
</dbReference>
<reference evidence="6" key="1">
    <citation type="journal article" date="2010" name="Int. J. Syst. Evol. Microbiol.">
        <title>Porticoccus litoralis gen. nov., sp. nov., a gammaproteobacterium isolated from the Yellow Sea.</title>
        <authorList>
            <person name="Oh H.M."/>
            <person name="Kim H."/>
            <person name="Kim K.M."/>
            <person name="Min G.S."/>
            <person name="Cho J.C."/>
        </authorList>
    </citation>
    <scope>NUCLEOTIDE SEQUENCE</scope>
    <source>
        <strain evidence="6">DSM 25064</strain>
    </source>
</reference>
<gene>
    <name evidence="6" type="ORF">Q8A57_00170</name>
</gene>
<evidence type="ECO:0000313" key="7">
    <source>
        <dbReference type="Proteomes" id="UP001178354"/>
    </source>
</evidence>
<keyword evidence="2" id="KW-0813">Transport</keyword>
<comment type="similarity">
    <text evidence="1">Belongs to the ABC transporter superfamily.</text>
</comment>
<evidence type="ECO:0000256" key="4">
    <source>
        <dbReference type="ARBA" id="ARBA00022840"/>
    </source>
</evidence>
<dbReference type="InterPro" id="IPR017871">
    <property type="entry name" value="ABC_transporter-like_CS"/>
</dbReference>
<evidence type="ECO:0000259" key="5">
    <source>
        <dbReference type="PROSITE" id="PS50893"/>
    </source>
</evidence>
<dbReference type="GO" id="GO:0005524">
    <property type="term" value="F:ATP binding"/>
    <property type="evidence" value="ECO:0007669"/>
    <property type="project" value="UniProtKB-KW"/>
</dbReference>
<dbReference type="NCBIfam" id="NF008453">
    <property type="entry name" value="PRK11308.1"/>
    <property type="match status" value="2"/>
</dbReference>
<dbReference type="RefSeq" id="WP_305168896.1">
    <property type="nucleotide sequence ID" value="NZ_JAUUUU010000001.1"/>
</dbReference>
<keyword evidence="7" id="KW-1185">Reference proteome</keyword>
<dbReference type="PROSITE" id="PS50893">
    <property type="entry name" value="ABC_TRANSPORTER_2"/>
    <property type="match status" value="2"/>
</dbReference>
<dbReference type="InterPro" id="IPR050319">
    <property type="entry name" value="ABC_transp_ATP-bind"/>
</dbReference>
<dbReference type="SMART" id="SM00382">
    <property type="entry name" value="AAA"/>
    <property type="match status" value="2"/>
</dbReference>
<dbReference type="PANTHER" id="PTHR43776">
    <property type="entry name" value="TRANSPORT ATP-BINDING PROTEIN"/>
    <property type="match status" value="1"/>
</dbReference>
<feature type="domain" description="ABC transporter" evidence="5">
    <location>
        <begin position="275"/>
        <end position="526"/>
    </location>
</feature>
<dbReference type="InterPro" id="IPR003593">
    <property type="entry name" value="AAA+_ATPase"/>
</dbReference>
<proteinExistence type="inferred from homology"/>
<feature type="domain" description="ABC transporter" evidence="5">
    <location>
        <begin position="4"/>
        <end position="255"/>
    </location>
</feature>
<dbReference type="NCBIfam" id="NF007739">
    <property type="entry name" value="PRK10419.1"/>
    <property type="match status" value="2"/>
</dbReference>
<evidence type="ECO:0000313" key="6">
    <source>
        <dbReference type="EMBL" id="MDP1519379.1"/>
    </source>
</evidence>
<dbReference type="GO" id="GO:0015833">
    <property type="term" value="P:peptide transport"/>
    <property type="evidence" value="ECO:0007669"/>
    <property type="project" value="InterPro"/>
</dbReference>
<dbReference type="SUPFAM" id="SSF52540">
    <property type="entry name" value="P-loop containing nucleoside triphosphate hydrolases"/>
    <property type="match status" value="2"/>
</dbReference>
<dbReference type="Pfam" id="PF00005">
    <property type="entry name" value="ABC_tran"/>
    <property type="match status" value="2"/>
</dbReference>
<name>A0AAW8B1B2_9GAMM</name>
<keyword evidence="3" id="KW-0547">Nucleotide-binding</keyword>
<sequence>MPLLTVDNLTTHFHTRAGVVKAVDGVSFSVDQGQTLAIVGESGSGKSVACYSLLKLIPQPPGKIESGTALFDGRDLLSLSEKQLRKVRGNDIAIIFQDPMTSLNPYLTVGEQLIEPLLYHRDMDRKKALQRAVEILGEVGIVEPEKRVDSYPHEFSGGMRQRVMIAMALIAEPKLLICDEPTTALDVTIQAQILKLIRELQQRRNIAVIFITHDLAVVADIADSVAVMKAGRIVEQGSVDAIFNHTQHDYTKKLLASIPKGAKPIPARIENQPLLSIHGLTTTFRDHSGGFWQKQPKLVRAVDDVSLDIQHGEILGLVGESGSGKSTLGRSILGLVPTSGGSVVFDSVDLTKLSAKQMTPMRRRMQMIFQDPYASLNPRMTVFDTLAEPLLYHKLATRKTVTKEVLALMDDVGLARAAIRKYLHEFSGGQRQRIAVGRAIATKPELVIADEPVSALDVTIQAQILKLILELVDKHNLTMLFISHDLSVVRYMSDRIAVMHHGKLVETGETEPLFAQPHHDYTRRLLSAIPLLDGPTPAPAPAN</sequence>
<dbReference type="FunFam" id="3.40.50.300:FF:000016">
    <property type="entry name" value="Oligopeptide ABC transporter ATP-binding component"/>
    <property type="match status" value="2"/>
</dbReference>
<accession>A0AAW8B1B2</accession>
<dbReference type="InterPro" id="IPR013563">
    <property type="entry name" value="Oligopep_ABC_C"/>
</dbReference>